<dbReference type="GO" id="GO:0000155">
    <property type="term" value="F:phosphorelay sensor kinase activity"/>
    <property type="evidence" value="ECO:0007669"/>
    <property type="project" value="InterPro"/>
</dbReference>
<dbReference type="AlphaFoldDB" id="A0A940S313"/>
<sequence length="485" mass="52234">MMTFDTVALAFGVTPVPMLLADGEGLVRLTNAEFDSLFGYEAGALVGQPVEVLLPRAMKEAHVGLREAFAVLPAKRRMGAGRTVAGVTRSGEALPLELALEPVTVDGTSMTIVTAVDARAQLRNRARIRAIMDAASCTMLVVDEEGRIEFVNQAVEALVGYRPEDLLGQTVEVLIPEQLRTAHRVYRRSFSSLGEGRAMARGRMVSALHRDGHAVAVEGVLNRVEVDGAPRVVVTLVDLTERVAAEQAMSARALELERLNADLWEFSRSISHDLKAPLVSVSGLLTLCVEDLEAGEHGELAATLARAKEIAENSAAEIEEVLRLTLAPGVEGPQVGVALRDMVAELWEHLAAGLSGVQLRPTVPSDLTLMTEAPVLRSILRNLLSNAIQFRDMSKPELEVRIGAREAGDHLELMIIDNGIGIPADFLPHIFDLFARRGDRGGSGVGLNLARRNVERLGGEIAVSSELGQGTEFTVSLPLNQEQVK</sequence>
<dbReference type="NCBIfam" id="TIGR00229">
    <property type="entry name" value="sensory_box"/>
    <property type="match status" value="2"/>
</dbReference>
<keyword evidence="11" id="KW-0902">Two-component regulatory system</keyword>
<keyword evidence="7" id="KW-0547">Nucleotide-binding</keyword>
<dbReference type="PANTHER" id="PTHR42878">
    <property type="entry name" value="TWO-COMPONENT HISTIDINE KINASE"/>
    <property type="match status" value="1"/>
</dbReference>
<comment type="subcellular location">
    <subcellularLocation>
        <location evidence="2">Membrane</location>
        <topology evidence="2">Multi-pass membrane protein</topology>
    </subcellularLocation>
</comment>
<feature type="domain" description="Histidine kinase" evidence="13">
    <location>
        <begin position="269"/>
        <end position="481"/>
    </location>
</feature>
<dbReference type="CDD" id="cd00130">
    <property type="entry name" value="PAS"/>
    <property type="match status" value="1"/>
</dbReference>
<dbReference type="InterPro" id="IPR036097">
    <property type="entry name" value="HisK_dim/P_sf"/>
</dbReference>
<dbReference type="Gene3D" id="3.30.565.10">
    <property type="entry name" value="Histidine kinase-like ATPase, C-terminal domain"/>
    <property type="match status" value="1"/>
</dbReference>
<dbReference type="Gene3D" id="1.10.287.130">
    <property type="match status" value="1"/>
</dbReference>
<evidence type="ECO:0000256" key="12">
    <source>
        <dbReference type="ARBA" id="ARBA00023136"/>
    </source>
</evidence>
<comment type="caution">
    <text evidence="15">The sequence shown here is derived from an EMBL/GenBank/DDBJ whole genome shotgun (WGS) entry which is preliminary data.</text>
</comment>
<dbReference type="EC" id="2.7.13.3" evidence="3"/>
<dbReference type="SUPFAM" id="SSF47384">
    <property type="entry name" value="Homodimeric domain of signal transducing histidine kinase"/>
    <property type="match status" value="1"/>
</dbReference>
<dbReference type="GO" id="GO:0007234">
    <property type="term" value="P:osmosensory signaling via phosphorelay pathway"/>
    <property type="evidence" value="ECO:0007669"/>
    <property type="project" value="TreeGrafter"/>
</dbReference>
<dbReference type="InterPro" id="IPR013767">
    <property type="entry name" value="PAS_fold"/>
</dbReference>
<protein>
    <recommendedName>
        <fullName evidence="3">histidine kinase</fullName>
        <ecNumber evidence="3">2.7.13.3</ecNumber>
    </recommendedName>
</protein>
<keyword evidence="6" id="KW-0812">Transmembrane</keyword>
<evidence type="ECO:0000256" key="2">
    <source>
        <dbReference type="ARBA" id="ARBA00004141"/>
    </source>
</evidence>
<dbReference type="EMBL" id="JAGISH010000004">
    <property type="protein sequence ID" value="MBP0482554.1"/>
    <property type="molecule type" value="Genomic_DNA"/>
</dbReference>
<evidence type="ECO:0000256" key="4">
    <source>
        <dbReference type="ARBA" id="ARBA00022553"/>
    </source>
</evidence>
<dbReference type="SUPFAM" id="SSF55874">
    <property type="entry name" value="ATPase domain of HSP90 chaperone/DNA topoisomerase II/histidine kinase"/>
    <property type="match status" value="1"/>
</dbReference>
<dbReference type="CDD" id="cd00082">
    <property type="entry name" value="HisKA"/>
    <property type="match status" value="1"/>
</dbReference>
<evidence type="ECO:0000313" key="15">
    <source>
        <dbReference type="EMBL" id="MBP0482554.1"/>
    </source>
</evidence>
<dbReference type="PROSITE" id="PS50109">
    <property type="entry name" value="HIS_KIN"/>
    <property type="match status" value="1"/>
</dbReference>
<dbReference type="SMART" id="SM00387">
    <property type="entry name" value="HATPase_c"/>
    <property type="match status" value="1"/>
</dbReference>
<dbReference type="PANTHER" id="PTHR42878:SF7">
    <property type="entry name" value="SENSOR HISTIDINE KINASE GLRK"/>
    <property type="match status" value="1"/>
</dbReference>
<comment type="catalytic activity">
    <reaction evidence="1">
        <text>ATP + protein L-histidine = ADP + protein N-phospho-L-histidine.</text>
        <dbReference type="EC" id="2.7.13.3"/>
    </reaction>
</comment>
<evidence type="ECO:0000256" key="10">
    <source>
        <dbReference type="ARBA" id="ARBA00022989"/>
    </source>
</evidence>
<evidence type="ECO:0000259" key="14">
    <source>
        <dbReference type="PROSITE" id="PS50112"/>
    </source>
</evidence>
<dbReference type="Gene3D" id="3.30.450.20">
    <property type="entry name" value="PAS domain"/>
    <property type="match status" value="2"/>
</dbReference>
<dbReference type="SMART" id="SM00091">
    <property type="entry name" value="PAS"/>
    <property type="match status" value="2"/>
</dbReference>
<dbReference type="PRINTS" id="PR00344">
    <property type="entry name" value="BCTRLSENSOR"/>
</dbReference>
<keyword evidence="5" id="KW-0808">Transferase</keyword>
<keyword evidence="16" id="KW-1185">Reference proteome</keyword>
<evidence type="ECO:0000256" key="6">
    <source>
        <dbReference type="ARBA" id="ARBA00022692"/>
    </source>
</evidence>
<proteinExistence type="predicted"/>
<dbReference type="InterPro" id="IPR050351">
    <property type="entry name" value="BphY/WalK/GraS-like"/>
</dbReference>
<dbReference type="GO" id="GO:0000156">
    <property type="term" value="F:phosphorelay response regulator activity"/>
    <property type="evidence" value="ECO:0007669"/>
    <property type="project" value="TreeGrafter"/>
</dbReference>
<keyword evidence="9" id="KW-0067">ATP-binding</keyword>
<reference evidence="15" key="1">
    <citation type="submission" date="2021-03" db="EMBL/GenBank/DDBJ databases">
        <title>Sagittula salina sp. nov. strain M10.9X isolated from the marine waste.</title>
        <authorList>
            <person name="Satari L."/>
            <person name="Molina-Menor E."/>
            <person name="Vidal-Verdu A."/>
            <person name="Pascual J."/>
            <person name="Pereto J."/>
            <person name="Porcar M."/>
        </authorList>
    </citation>
    <scope>NUCLEOTIDE SEQUENCE</scope>
    <source>
        <strain evidence="15">M10.9X</strain>
    </source>
</reference>
<dbReference type="GO" id="GO:0030295">
    <property type="term" value="F:protein kinase activator activity"/>
    <property type="evidence" value="ECO:0007669"/>
    <property type="project" value="TreeGrafter"/>
</dbReference>
<keyword evidence="12" id="KW-0472">Membrane</keyword>
<evidence type="ECO:0000256" key="1">
    <source>
        <dbReference type="ARBA" id="ARBA00000085"/>
    </source>
</evidence>
<dbReference type="SUPFAM" id="SSF55785">
    <property type="entry name" value="PYP-like sensor domain (PAS domain)"/>
    <property type="match status" value="2"/>
</dbReference>
<keyword evidence="10" id="KW-1133">Transmembrane helix</keyword>
<feature type="domain" description="PAS" evidence="14">
    <location>
        <begin position="124"/>
        <end position="193"/>
    </location>
</feature>
<keyword evidence="8" id="KW-0418">Kinase</keyword>
<dbReference type="RefSeq" id="WP_209360472.1">
    <property type="nucleotide sequence ID" value="NZ_JAGISH010000004.1"/>
</dbReference>
<dbReference type="Pfam" id="PF00989">
    <property type="entry name" value="PAS"/>
    <property type="match status" value="2"/>
</dbReference>
<dbReference type="Proteomes" id="UP000675940">
    <property type="component" value="Unassembled WGS sequence"/>
</dbReference>
<dbReference type="InterPro" id="IPR003594">
    <property type="entry name" value="HATPase_dom"/>
</dbReference>
<name>A0A940S313_9RHOB</name>
<evidence type="ECO:0000256" key="5">
    <source>
        <dbReference type="ARBA" id="ARBA00022679"/>
    </source>
</evidence>
<evidence type="ECO:0000256" key="3">
    <source>
        <dbReference type="ARBA" id="ARBA00012438"/>
    </source>
</evidence>
<dbReference type="Pfam" id="PF02518">
    <property type="entry name" value="HATPase_c"/>
    <property type="match status" value="1"/>
</dbReference>
<evidence type="ECO:0000256" key="7">
    <source>
        <dbReference type="ARBA" id="ARBA00022741"/>
    </source>
</evidence>
<dbReference type="PROSITE" id="PS50112">
    <property type="entry name" value="PAS"/>
    <property type="match status" value="2"/>
</dbReference>
<dbReference type="CDD" id="cd00075">
    <property type="entry name" value="HATPase"/>
    <property type="match status" value="1"/>
</dbReference>
<dbReference type="InterPro" id="IPR036890">
    <property type="entry name" value="HATPase_C_sf"/>
</dbReference>
<evidence type="ECO:0000313" key="16">
    <source>
        <dbReference type="Proteomes" id="UP000675940"/>
    </source>
</evidence>
<dbReference type="InterPro" id="IPR005467">
    <property type="entry name" value="His_kinase_dom"/>
</dbReference>
<dbReference type="GO" id="GO:0016020">
    <property type="term" value="C:membrane"/>
    <property type="evidence" value="ECO:0007669"/>
    <property type="project" value="UniProtKB-SubCell"/>
</dbReference>
<evidence type="ECO:0000259" key="13">
    <source>
        <dbReference type="PROSITE" id="PS50109"/>
    </source>
</evidence>
<dbReference type="GO" id="GO:0006355">
    <property type="term" value="P:regulation of DNA-templated transcription"/>
    <property type="evidence" value="ECO:0007669"/>
    <property type="project" value="InterPro"/>
</dbReference>
<dbReference type="GO" id="GO:0005524">
    <property type="term" value="F:ATP binding"/>
    <property type="evidence" value="ECO:0007669"/>
    <property type="project" value="UniProtKB-KW"/>
</dbReference>
<dbReference type="InterPro" id="IPR003661">
    <property type="entry name" value="HisK_dim/P_dom"/>
</dbReference>
<dbReference type="InterPro" id="IPR004358">
    <property type="entry name" value="Sig_transdc_His_kin-like_C"/>
</dbReference>
<dbReference type="InterPro" id="IPR035965">
    <property type="entry name" value="PAS-like_dom_sf"/>
</dbReference>
<organism evidence="15 16">
    <name type="scientific">Sagittula salina</name>
    <dbReference type="NCBI Taxonomy" id="2820268"/>
    <lineage>
        <taxon>Bacteria</taxon>
        <taxon>Pseudomonadati</taxon>
        <taxon>Pseudomonadota</taxon>
        <taxon>Alphaproteobacteria</taxon>
        <taxon>Rhodobacterales</taxon>
        <taxon>Roseobacteraceae</taxon>
        <taxon>Sagittula</taxon>
    </lineage>
</organism>
<evidence type="ECO:0000256" key="11">
    <source>
        <dbReference type="ARBA" id="ARBA00023012"/>
    </source>
</evidence>
<keyword evidence="4" id="KW-0597">Phosphoprotein</keyword>
<accession>A0A940S313</accession>
<evidence type="ECO:0000256" key="9">
    <source>
        <dbReference type="ARBA" id="ARBA00022840"/>
    </source>
</evidence>
<dbReference type="InterPro" id="IPR000014">
    <property type="entry name" value="PAS"/>
</dbReference>
<evidence type="ECO:0000256" key="8">
    <source>
        <dbReference type="ARBA" id="ARBA00022777"/>
    </source>
</evidence>
<gene>
    <name evidence="15" type="ORF">J5474_08630</name>
</gene>
<feature type="domain" description="PAS" evidence="14">
    <location>
        <begin position="17"/>
        <end position="55"/>
    </location>
</feature>